<feature type="compositionally biased region" description="Polar residues" evidence="1">
    <location>
        <begin position="1"/>
        <end position="55"/>
    </location>
</feature>
<evidence type="ECO:0000256" key="1">
    <source>
        <dbReference type="SAM" id="MobiDB-lite"/>
    </source>
</evidence>
<evidence type="ECO:0000313" key="2">
    <source>
        <dbReference type="EMBL" id="TCZ67348.1"/>
    </source>
</evidence>
<gene>
    <name evidence="2" type="ORF">E0486_15700</name>
</gene>
<dbReference type="RefSeq" id="WP_131853489.1">
    <property type="nucleotide sequence ID" value="NZ_SKFH01000035.1"/>
</dbReference>
<dbReference type="EMBL" id="SKFH01000035">
    <property type="protein sequence ID" value="TCZ67348.1"/>
    <property type="molecule type" value="Genomic_DNA"/>
</dbReference>
<sequence length="76" mass="8178">MSEHTGNQVHNQQTRGHQEGQMQNTRAGNSNRSQGLSDIQPGQQQVSSEQGASGETESDRANRNEDEGVRGGNSSI</sequence>
<dbReference type="AlphaFoldDB" id="A0A4R4DVA5"/>
<reference evidence="2 3" key="1">
    <citation type="submission" date="2019-03" db="EMBL/GenBank/DDBJ databases">
        <authorList>
            <person name="Kim M.K.M."/>
        </authorList>
    </citation>
    <scope>NUCLEOTIDE SEQUENCE [LARGE SCALE GENOMIC DNA]</scope>
    <source>
        <strain evidence="2 3">17J68-15</strain>
    </source>
</reference>
<feature type="region of interest" description="Disordered" evidence="1">
    <location>
        <begin position="1"/>
        <end position="76"/>
    </location>
</feature>
<dbReference type="OrthoDB" id="9934630at2"/>
<feature type="compositionally biased region" description="Basic and acidic residues" evidence="1">
    <location>
        <begin position="57"/>
        <end position="69"/>
    </location>
</feature>
<evidence type="ECO:0000313" key="3">
    <source>
        <dbReference type="Proteomes" id="UP000295164"/>
    </source>
</evidence>
<organism evidence="2 3">
    <name type="scientific">Flaviaesturariibacter aridisoli</name>
    <dbReference type="NCBI Taxonomy" id="2545761"/>
    <lineage>
        <taxon>Bacteria</taxon>
        <taxon>Pseudomonadati</taxon>
        <taxon>Bacteroidota</taxon>
        <taxon>Chitinophagia</taxon>
        <taxon>Chitinophagales</taxon>
        <taxon>Chitinophagaceae</taxon>
        <taxon>Flaviaestuariibacter</taxon>
    </lineage>
</organism>
<comment type="caution">
    <text evidence="2">The sequence shown here is derived from an EMBL/GenBank/DDBJ whole genome shotgun (WGS) entry which is preliminary data.</text>
</comment>
<name>A0A4R4DVA5_9BACT</name>
<protein>
    <submittedName>
        <fullName evidence="2">Uncharacterized protein</fullName>
    </submittedName>
</protein>
<accession>A0A4R4DVA5</accession>
<proteinExistence type="predicted"/>
<dbReference type="Proteomes" id="UP000295164">
    <property type="component" value="Unassembled WGS sequence"/>
</dbReference>
<keyword evidence="3" id="KW-1185">Reference proteome</keyword>